<proteinExistence type="predicted"/>
<sequence>MVVCIILIYLIVEVIVTNKYMGKFGEVDEFRPTWKTRSWSQEAFTMSSQQKEPKICGPVVGHLPDTYGIDISKLHVGEGRPWNQMKWMGKPAKCRVKGPLLRALTTFTTSVEGGH</sequence>
<accession>A0ABP0W336</accession>
<reference evidence="2" key="1">
    <citation type="submission" date="2024-02" db="EMBL/GenBank/DDBJ databases">
        <authorList>
            <consortium name="ELIXIR-Norway"/>
            <consortium name="Elixir Norway"/>
        </authorList>
    </citation>
    <scope>NUCLEOTIDE SEQUENCE</scope>
</reference>
<protein>
    <submittedName>
        <fullName evidence="2">Uncharacterized protein</fullName>
    </submittedName>
</protein>
<dbReference type="Proteomes" id="UP001497444">
    <property type="component" value="Chromosome 13"/>
</dbReference>
<evidence type="ECO:0000313" key="2">
    <source>
        <dbReference type="EMBL" id="CAK9261186.1"/>
    </source>
</evidence>
<keyword evidence="1" id="KW-0732">Signal</keyword>
<feature type="signal peptide" evidence="1">
    <location>
        <begin position="1"/>
        <end position="17"/>
    </location>
</feature>
<gene>
    <name evidence="2" type="ORF">CSSPJE1EN1_LOCUS6664</name>
</gene>
<evidence type="ECO:0000313" key="3">
    <source>
        <dbReference type="Proteomes" id="UP001497444"/>
    </source>
</evidence>
<dbReference type="EMBL" id="OZ020108">
    <property type="protein sequence ID" value="CAK9261186.1"/>
    <property type="molecule type" value="Genomic_DNA"/>
</dbReference>
<feature type="chain" id="PRO_5046885488" evidence="1">
    <location>
        <begin position="18"/>
        <end position="115"/>
    </location>
</feature>
<organism evidence="2 3">
    <name type="scientific">Sphagnum jensenii</name>
    <dbReference type="NCBI Taxonomy" id="128206"/>
    <lineage>
        <taxon>Eukaryota</taxon>
        <taxon>Viridiplantae</taxon>
        <taxon>Streptophyta</taxon>
        <taxon>Embryophyta</taxon>
        <taxon>Bryophyta</taxon>
        <taxon>Sphagnophytina</taxon>
        <taxon>Sphagnopsida</taxon>
        <taxon>Sphagnales</taxon>
        <taxon>Sphagnaceae</taxon>
        <taxon>Sphagnum</taxon>
    </lineage>
</organism>
<name>A0ABP0W336_9BRYO</name>
<evidence type="ECO:0000256" key="1">
    <source>
        <dbReference type="SAM" id="SignalP"/>
    </source>
</evidence>
<keyword evidence="3" id="KW-1185">Reference proteome</keyword>